<evidence type="ECO:0000313" key="2">
    <source>
        <dbReference type="Proteomes" id="UP000799324"/>
    </source>
</evidence>
<dbReference type="AlphaFoldDB" id="A0A6A6SKH5"/>
<dbReference type="OrthoDB" id="411785at2759"/>
<evidence type="ECO:0000313" key="1">
    <source>
        <dbReference type="EMBL" id="KAF2647113.1"/>
    </source>
</evidence>
<name>A0A6A6SKH5_9PLEO</name>
<protein>
    <submittedName>
        <fullName evidence="1">Uncharacterized protein</fullName>
    </submittedName>
</protein>
<organism evidence="1 2">
    <name type="scientific">Lophiostoma macrostomum CBS 122681</name>
    <dbReference type="NCBI Taxonomy" id="1314788"/>
    <lineage>
        <taxon>Eukaryota</taxon>
        <taxon>Fungi</taxon>
        <taxon>Dikarya</taxon>
        <taxon>Ascomycota</taxon>
        <taxon>Pezizomycotina</taxon>
        <taxon>Dothideomycetes</taxon>
        <taxon>Pleosporomycetidae</taxon>
        <taxon>Pleosporales</taxon>
        <taxon>Lophiostomataceae</taxon>
        <taxon>Lophiostoma</taxon>
    </lineage>
</organism>
<dbReference type="Proteomes" id="UP000799324">
    <property type="component" value="Unassembled WGS sequence"/>
</dbReference>
<gene>
    <name evidence="1" type="ORF">K491DRAFT_615136</name>
</gene>
<keyword evidence="2" id="KW-1185">Reference proteome</keyword>
<sequence length="74" mass="8252">MAPSKEDPAALAHASFWDQRYASAPKSEGDENKPTHEWFRTFDSLLPSLDKDLFNVRSQDDLTLHLSSGDSVCA</sequence>
<accession>A0A6A6SKH5</accession>
<dbReference type="EMBL" id="MU004685">
    <property type="protein sequence ID" value="KAF2647113.1"/>
    <property type="molecule type" value="Genomic_DNA"/>
</dbReference>
<reference evidence="1" key="1">
    <citation type="journal article" date="2020" name="Stud. Mycol.">
        <title>101 Dothideomycetes genomes: a test case for predicting lifestyles and emergence of pathogens.</title>
        <authorList>
            <person name="Haridas S."/>
            <person name="Albert R."/>
            <person name="Binder M."/>
            <person name="Bloem J."/>
            <person name="Labutti K."/>
            <person name="Salamov A."/>
            <person name="Andreopoulos B."/>
            <person name="Baker S."/>
            <person name="Barry K."/>
            <person name="Bills G."/>
            <person name="Bluhm B."/>
            <person name="Cannon C."/>
            <person name="Castanera R."/>
            <person name="Culley D."/>
            <person name="Daum C."/>
            <person name="Ezra D."/>
            <person name="Gonzalez J."/>
            <person name="Henrissat B."/>
            <person name="Kuo A."/>
            <person name="Liang C."/>
            <person name="Lipzen A."/>
            <person name="Lutzoni F."/>
            <person name="Magnuson J."/>
            <person name="Mondo S."/>
            <person name="Nolan M."/>
            <person name="Ohm R."/>
            <person name="Pangilinan J."/>
            <person name="Park H.-J."/>
            <person name="Ramirez L."/>
            <person name="Alfaro M."/>
            <person name="Sun H."/>
            <person name="Tritt A."/>
            <person name="Yoshinaga Y."/>
            <person name="Zwiers L.-H."/>
            <person name="Turgeon B."/>
            <person name="Goodwin S."/>
            <person name="Spatafora J."/>
            <person name="Crous P."/>
            <person name="Grigoriev I."/>
        </authorList>
    </citation>
    <scope>NUCLEOTIDE SEQUENCE</scope>
    <source>
        <strain evidence="1">CBS 122681</strain>
    </source>
</reference>
<proteinExistence type="predicted"/>